<comment type="caution">
    <text evidence="2">The sequence shown here is derived from an EMBL/GenBank/DDBJ whole genome shotgun (WGS) entry which is preliminary data.</text>
</comment>
<organism evidence="2 3">
    <name type="scientific">Cadophora malorum</name>
    <dbReference type="NCBI Taxonomy" id="108018"/>
    <lineage>
        <taxon>Eukaryota</taxon>
        <taxon>Fungi</taxon>
        <taxon>Dikarya</taxon>
        <taxon>Ascomycota</taxon>
        <taxon>Pezizomycotina</taxon>
        <taxon>Leotiomycetes</taxon>
        <taxon>Helotiales</taxon>
        <taxon>Ploettnerulaceae</taxon>
        <taxon>Cadophora</taxon>
    </lineage>
</organism>
<evidence type="ECO:0000256" key="1">
    <source>
        <dbReference type="SAM" id="MobiDB-lite"/>
    </source>
</evidence>
<gene>
    <name evidence="2" type="ORF">IFR04_005823</name>
</gene>
<keyword evidence="3" id="KW-1185">Reference proteome</keyword>
<feature type="region of interest" description="Disordered" evidence="1">
    <location>
        <begin position="141"/>
        <end position="202"/>
    </location>
</feature>
<reference evidence="2" key="1">
    <citation type="submission" date="2021-02" db="EMBL/GenBank/DDBJ databases">
        <title>Genome sequence Cadophora malorum strain M34.</title>
        <authorList>
            <person name="Stefanovic E."/>
            <person name="Vu D."/>
            <person name="Scully C."/>
            <person name="Dijksterhuis J."/>
            <person name="Roader J."/>
            <person name="Houbraken J."/>
        </authorList>
    </citation>
    <scope>NUCLEOTIDE SEQUENCE</scope>
    <source>
        <strain evidence="2">M34</strain>
    </source>
</reference>
<evidence type="ECO:0000313" key="3">
    <source>
        <dbReference type="Proteomes" id="UP000664132"/>
    </source>
</evidence>
<accession>A0A8H7W8G3</accession>
<name>A0A8H7W8G3_9HELO</name>
<dbReference type="AlphaFoldDB" id="A0A8H7W8G3"/>
<evidence type="ECO:0000313" key="2">
    <source>
        <dbReference type="EMBL" id="KAG4421060.1"/>
    </source>
</evidence>
<proteinExistence type="predicted"/>
<dbReference type="EMBL" id="JAFJYH010000072">
    <property type="protein sequence ID" value="KAG4421060.1"/>
    <property type="molecule type" value="Genomic_DNA"/>
</dbReference>
<dbReference type="Proteomes" id="UP000664132">
    <property type="component" value="Unassembled WGS sequence"/>
</dbReference>
<sequence>MSYFIGSAARYGESGSRAVIAAATDRRSQDSIVIGAATDGRRGAAAVVASHGRSRDGAPVTRVDTFEAELSTTPSGRPTIGFKLTTFIEDPIPYVDPRDGHRYHVHGSVRMINYHAGNFSYDDHNMGPVRQVHLRLALEDQRRENDRGRANDYDHAPRPAPRRSRSRDYHTVRTSHSTRTIKKPSPEKPKAPLVPIPDKGNTKGTPLWDDSAHDAWKCANWEDFAIEAAAKERETLHDSMERPWAHEAWGKPELDDTWEELAMEAVYKERAIARGEIEGPREAPLELKAPDKKSKVWN</sequence>
<feature type="region of interest" description="Disordered" evidence="1">
    <location>
        <begin position="275"/>
        <end position="298"/>
    </location>
</feature>
<dbReference type="OrthoDB" id="10403375at2759"/>
<feature type="compositionally biased region" description="Basic and acidic residues" evidence="1">
    <location>
        <begin position="141"/>
        <end position="157"/>
    </location>
</feature>
<protein>
    <submittedName>
        <fullName evidence="2">Uncharacterized protein</fullName>
    </submittedName>
</protein>